<proteinExistence type="predicted"/>
<evidence type="ECO:0000313" key="2">
    <source>
        <dbReference type="Proteomes" id="UP000315783"/>
    </source>
</evidence>
<dbReference type="EMBL" id="SPUK01000034">
    <property type="protein sequence ID" value="TQV90150.1"/>
    <property type="molecule type" value="Genomic_DNA"/>
</dbReference>
<sequence>MPTPFPYLFDNGKAHKYVDTESNRMTIKDATTLEFTPNRQTDIDLPYTIDIELAYKHDSDSIELTASYGGLFHEQRSFVAPIVSFRFPETERYGKRTTATLGIDRDGYEENGCLDHTVLYIVPRSSSIWCEFMKGLRPSSEETVFVALAGTCKAEDDYYYVSENQDQQSRNLLQRFPPEARDYIIKTKLAGKTRGPYSKMANQPSGPKD</sequence>
<dbReference type="Proteomes" id="UP000315783">
    <property type="component" value="Unassembled WGS sequence"/>
</dbReference>
<gene>
    <name evidence="1" type="ORF">IF1G_11192</name>
</gene>
<keyword evidence="2" id="KW-1185">Reference proteome</keyword>
<organism evidence="1 2">
    <name type="scientific">Cordyceps javanica</name>
    <dbReference type="NCBI Taxonomy" id="43265"/>
    <lineage>
        <taxon>Eukaryota</taxon>
        <taxon>Fungi</taxon>
        <taxon>Dikarya</taxon>
        <taxon>Ascomycota</taxon>
        <taxon>Pezizomycotina</taxon>
        <taxon>Sordariomycetes</taxon>
        <taxon>Hypocreomycetidae</taxon>
        <taxon>Hypocreales</taxon>
        <taxon>Cordycipitaceae</taxon>
        <taxon>Cordyceps</taxon>
    </lineage>
</organism>
<dbReference type="AlphaFoldDB" id="A0A545VIT7"/>
<name>A0A545VIT7_9HYPO</name>
<comment type="caution">
    <text evidence="1">The sequence shown here is derived from an EMBL/GenBank/DDBJ whole genome shotgun (WGS) entry which is preliminary data.</text>
</comment>
<reference evidence="1 2" key="1">
    <citation type="journal article" date="2019" name="Appl. Microbiol. Biotechnol.">
        <title>Genome sequence of Isaria javanica and comparative genome analysis insights into family S53 peptidase evolution in fungal entomopathogens.</title>
        <authorList>
            <person name="Lin R."/>
            <person name="Zhang X."/>
            <person name="Xin B."/>
            <person name="Zou M."/>
            <person name="Gao Y."/>
            <person name="Qin F."/>
            <person name="Hu Q."/>
            <person name="Xie B."/>
            <person name="Cheng X."/>
        </authorList>
    </citation>
    <scope>NUCLEOTIDE SEQUENCE [LARGE SCALE GENOMIC DNA]</scope>
    <source>
        <strain evidence="1 2">IJ1G</strain>
    </source>
</reference>
<protein>
    <submittedName>
        <fullName evidence="1">Uncharacterized protein</fullName>
    </submittedName>
</protein>
<accession>A0A545VIT7</accession>
<dbReference type="OrthoDB" id="4525715at2759"/>
<evidence type="ECO:0000313" key="1">
    <source>
        <dbReference type="EMBL" id="TQV90150.1"/>
    </source>
</evidence>